<dbReference type="AlphaFoldDB" id="A0A915CLA7"/>
<feature type="transmembrane region" description="Helical" evidence="1">
    <location>
        <begin position="136"/>
        <end position="160"/>
    </location>
</feature>
<protein>
    <submittedName>
        <fullName evidence="3">G-protein coupled receptors family 1 profile domain-containing protein</fullName>
    </submittedName>
</protein>
<evidence type="ECO:0000256" key="1">
    <source>
        <dbReference type="SAM" id="Phobius"/>
    </source>
</evidence>
<keyword evidence="1" id="KW-1133">Transmembrane helix</keyword>
<keyword evidence="1" id="KW-0812">Transmembrane</keyword>
<name>A0A915CLA7_9BILA</name>
<reference evidence="3" key="1">
    <citation type="submission" date="2022-11" db="UniProtKB">
        <authorList>
            <consortium name="WormBaseParasite"/>
        </authorList>
    </citation>
    <scope>IDENTIFICATION</scope>
</reference>
<evidence type="ECO:0000313" key="3">
    <source>
        <dbReference type="WBParaSite" id="jg10336"/>
    </source>
</evidence>
<keyword evidence="2" id="KW-1185">Reference proteome</keyword>
<dbReference type="Proteomes" id="UP000887574">
    <property type="component" value="Unplaced"/>
</dbReference>
<accession>A0A915CLA7</accession>
<dbReference type="WBParaSite" id="jg10336">
    <property type="protein sequence ID" value="jg10336"/>
    <property type="gene ID" value="jg10336"/>
</dbReference>
<sequence length="296" mass="34439">MVIYSKDRVSSLNVLTYYVYVVESSILIVFCLSLGLAILSNSTIVNKWYKTPVTIRPLRSYGGILRWAGGSLCFRSLVEKEKQTYIEYQYVDTCINHCKKYKAANTYTYLSDKSTSSKVCTSSLSMSAKMFDMLRGIRITCTLLSVLLYAPIAIKMYSLIKRFKRSHVGKMSVRQQQRTRNMTWTIALITLNELVCFTVPDLILMIQGYDNMIFYIMNLNKGIVNIFIFLLTQRELFKELRSSLPCFTKNRKMQKIKINEVTLKYWKKTEIIASFQTKARLTSHNTVSLHHQQQQY</sequence>
<feature type="transmembrane region" description="Helical" evidence="1">
    <location>
        <begin position="212"/>
        <end position="231"/>
    </location>
</feature>
<evidence type="ECO:0000313" key="2">
    <source>
        <dbReference type="Proteomes" id="UP000887574"/>
    </source>
</evidence>
<organism evidence="2 3">
    <name type="scientific">Ditylenchus dipsaci</name>
    <dbReference type="NCBI Taxonomy" id="166011"/>
    <lineage>
        <taxon>Eukaryota</taxon>
        <taxon>Metazoa</taxon>
        <taxon>Ecdysozoa</taxon>
        <taxon>Nematoda</taxon>
        <taxon>Chromadorea</taxon>
        <taxon>Rhabditida</taxon>
        <taxon>Tylenchina</taxon>
        <taxon>Tylenchomorpha</taxon>
        <taxon>Sphaerularioidea</taxon>
        <taxon>Anguinidae</taxon>
        <taxon>Anguininae</taxon>
        <taxon>Ditylenchus</taxon>
    </lineage>
</organism>
<feature type="transmembrane region" description="Helical" evidence="1">
    <location>
        <begin position="181"/>
        <end position="206"/>
    </location>
</feature>
<proteinExistence type="predicted"/>
<feature type="transmembrane region" description="Helical" evidence="1">
    <location>
        <begin position="17"/>
        <end position="39"/>
    </location>
</feature>
<keyword evidence="1" id="KW-0472">Membrane</keyword>